<organism evidence="2 3">
    <name type="scientific">Stella humosa</name>
    <dbReference type="NCBI Taxonomy" id="94"/>
    <lineage>
        <taxon>Bacteria</taxon>
        <taxon>Pseudomonadati</taxon>
        <taxon>Pseudomonadota</taxon>
        <taxon>Alphaproteobacteria</taxon>
        <taxon>Rhodospirillales</taxon>
        <taxon>Stellaceae</taxon>
        <taxon>Stella</taxon>
    </lineage>
</organism>
<name>A0A3N1MCL6_9PROT</name>
<dbReference type="OrthoDB" id="9815292at2"/>
<keyword evidence="3" id="KW-1185">Reference proteome</keyword>
<feature type="region of interest" description="Disordered" evidence="1">
    <location>
        <begin position="1"/>
        <end position="21"/>
    </location>
</feature>
<reference evidence="2 3" key="1">
    <citation type="submission" date="2018-11" db="EMBL/GenBank/DDBJ databases">
        <title>Genomic Encyclopedia of Type Strains, Phase IV (KMG-IV): sequencing the most valuable type-strain genomes for metagenomic binning, comparative biology and taxonomic classification.</title>
        <authorList>
            <person name="Goeker M."/>
        </authorList>
    </citation>
    <scope>NUCLEOTIDE SEQUENCE [LARGE SCALE GENOMIC DNA]</scope>
    <source>
        <strain evidence="2 3">DSM 5900</strain>
    </source>
</reference>
<dbReference type="EMBL" id="RJKX01000011">
    <property type="protein sequence ID" value="ROQ01461.1"/>
    <property type="molecule type" value="Genomic_DNA"/>
</dbReference>
<dbReference type="AlphaFoldDB" id="A0A3N1MCL6"/>
<evidence type="ECO:0000313" key="2">
    <source>
        <dbReference type="EMBL" id="ROQ01461.1"/>
    </source>
</evidence>
<evidence type="ECO:0000313" key="3">
    <source>
        <dbReference type="Proteomes" id="UP000278222"/>
    </source>
</evidence>
<accession>A0A3N1MCL6</accession>
<evidence type="ECO:0000256" key="1">
    <source>
        <dbReference type="SAM" id="MobiDB-lite"/>
    </source>
</evidence>
<gene>
    <name evidence="2" type="ORF">EDC65_0640</name>
</gene>
<protein>
    <submittedName>
        <fullName evidence="2">Uncharacterized protein</fullName>
    </submittedName>
</protein>
<sequence>MSSASKVANQPVGIGHNNGPPMDAMPDWKLVCWRKAHRRAWKNPPREVLMRQMARAEQLGISHREYVLRWMATGKWT</sequence>
<dbReference type="Proteomes" id="UP000278222">
    <property type="component" value="Unassembled WGS sequence"/>
</dbReference>
<dbReference type="RefSeq" id="WP_123688220.1">
    <property type="nucleotide sequence ID" value="NZ_AP019700.1"/>
</dbReference>
<comment type="caution">
    <text evidence="2">The sequence shown here is derived from an EMBL/GenBank/DDBJ whole genome shotgun (WGS) entry which is preliminary data.</text>
</comment>
<proteinExistence type="predicted"/>